<dbReference type="PANTHER" id="PTHR24567:SF28">
    <property type="entry name" value="LISTERIOLYSIN REGULATORY PROTEIN"/>
    <property type="match status" value="1"/>
</dbReference>
<dbReference type="Proteomes" id="UP000485880">
    <property type="component" value="Unassembled WGS sequence"/>
</dbReference>
<dbReference type="AlphaFoldDB" id="A0A8B6M2C8"/>
<evidence type="ECO:0000259" key="4">
    <source>
        <dbReference type="PROSITE" id="PS50042"/>
    </source>
</evidence>
<dbReference type="InterPro" id="IPR050397">
    <property type="entry name" value="Env_Response_Regulators"/>
</dbReference>
<dbReference type="PRINTS" id="PR00034">
    <property type="entry name" value="HTHCRP"/>
</dbReference>
<name>A0A8B6M2C8_METTU</name>
<dbReference type="RefSeq" id="WP_174510917.1">
    <property type="nucleotide sequence ID" value="NZ_CABFMQ020000001.1"/>
</dbReference>
<dbReference type="GO" id="GO:0005829">
    <property type="term" value="C:cytosol"/>
    <property type="evidence" value="ECO:0007669"/>
    <property type="project" value="TreeGrafter"/>
</dbReference>
<comment type="caution">
    <text evidence="6">The sequence shown here is derived from an EMBL/GenBank/DDBJ whole genome shotgun (WGS) entry which is preliminary data.</text>
</comment>
<proteinExistence type="predicted"/>
<dbReference type="InterPro" id="IPR000595">
    <property type="entry name" value="cNMP-bd_dom"/>
</dbReference>
<feature type="domain" description="HTH crp-type" evidence="5">
    <location>
        <begin position="151"/>
        <end position="223"/>
    </location>
</feature>
<protein>
    <submittedName>
        <fullName evidence="6">Cyclic nucleotide-binding protein</fullName>
    </submittedName>
</protein>
<evidence type="ECO:0000259" key="5">
    <source>
        <dbReference type="PROSITE" id="PS51063"/>
    </source>
</evidence>
<keyword evidence="3" id="KW-0804">Transcription</keyword>
<dbReference type="PANTHER" id="PTHR24567">
    <property type="entry name" value="CRP FAMILY TRANSCRIPTIONAL REGULATORY PROTEIN"/>
    <property type="match status" value="1"/>
</dbReference>
<dbReference type="CDD" id="cd00038">
    <property type="entry name" value="CAP_ED"/>
    <property type="match status" value="1"/>
</dbReference>
<dbReference type="Pfam" id="PF13545">
    <property type="entry name" value="HTH_Crp_2"/>
    <property type="match status" value="1"/>
</dbReference>
<dbReference type="Pfam" id="PF00027">
    <property type="entry name" value="cNMP_binding"/>
    <property type="match status" value="1"/>
</dbReference>
<evidence type="ECO:0000256" key="2">
    <source>
        <dbReference type="ARBA" id="ARBA00023125"/>
    </source>
</evidence>
<dbReference type="SMART" id="SM00100">
    <property type="entry name" value="cNMP"/>
    <property type="match status" value="1"/>
</dbReference>
<evidence type="ECO:0000313" key="7">
    <source>
        <dbReference type="Proteomes" id="UP000485880"/>
    </source>
</evidence>
<dbReference type="GO" id="GO:0003677">
    <property type="term" value="F:DNA binding"/>
    <property type="evidence" value="ECO:0007669"/>
    <property type="project" value="UniProtKB-KW"/>
</dbReference>
<sequence length="234" mass="24945">MRASPPLTPSVLAALDLFTGLTAAALTDVGARARLRHIPKDTRIFAQGDAIGRCHALIDGSVRISQTAGEGAEVVMRFIGAREMFGSVALFTDGRAPAEAVALTDCVEISWSKADLIDLIALYPGIGLNLVKIIGARLGEAQDRVRELSTQRVGRRLANALLRLAGEDGRSAGEARIEFPLTRKDVAELAGTTLHTASRILSAWEKAGLVSSDRQRVTILRPSGIKRIADDIGD</sequence>
<gene>
    <name evidence="6" type="ORF">MPC4_10262</name>
</gene>
<dbReference type="SUPFAM" id="SSF51206">
    <property type="entry name" value="cAMP-binding domain-like"/>
    <property type="match status" value="1"/>
</dbReference>
<dbReference type="Gene3D" id="2.60.120.10">
    <property type="entry name" value="Jelly Rolls"/>
    <property type="match status" value="1"/>
</dbReference>
<dbReference type="InterPro" id="IPR036388">
    <property type="entry name" value="WH-like_DNA-bd_sf"/>
</dbReference>
<dbReference type="InterPro" id="IPR012318">
    <property type="entry name" value="HTH_CRP"/>
</dbReference>
<dbReference type="GO" id="GO:0003700">
    <property type="term" value="F:DNA-binding transcription factor activity"/>
    <property type="evidence" value="ECO:0007669"/>
    <property type="project" value="TreeGrafter"/>
</dbReference>
<dbReference type="InterPro" id="IPR014710">
    <property type="entry name" value="RmlC-like_jellyroll"/>
</dbReference>
<evidence type="ECO:0000313" key="6">
    <source>
        <dbReference type="EMBL" id="VTZ48312.1"/>
    </source>
</evidence>
<keyword evidence="7" id="KW-1185">Reference proteome</keyword>
<dbReference type="InterPro" id="IPR036390">
    <property type="entry name" value="WH_DNA-bd_sf"/>
</dbReference>
<reference evidence="6 7" key="1">
    <citation type="submission" date="2019-05" db="EMBL/GenBank/DDBJ databases">
        <authorList>
            <person name="Farhan Ul Haque M."/>
        </authorList>
    </citation>
    <scope>NUCLEOTIDE SEQUENCE [LARGE SCALE GENOMIC DNA]</scope>
    <source>
        <strain evidence="6">2</strain>
    </source>
</reference>
<dbReference type="SUPFAM" id="SSF46785">
    <property type="entry name" value="Winged helix' DNA-binding domain"/>
    <property type="match status" value="1"/>
</dbReference>
<evidence type="ECO:0000256" key="1">
    <source>
        <dbReference type="ARBA" id="ARBA00023015"/>
    </source>
</evidence>
<keyword evidence="1" id="KW-0805">Transcription regulation</keyword>
<evidence type="ECO:0000256" key="3">
    <source>
        <dbReference type="ARBA" id="ARBA00023163"/>
    </source>
</evidence>
<dbReference type="Gene3D" id="1.10.10.10">
    <property type="entry name" value="Winged helix-like DNA-binding domain superfamily/Winged helix DNA-binding domain"/>
    <property type="match status" value="1"/>
</dbReference>
<feature type="domain" description="Cyclic nucleotide-binding" evidence="4">
    <location>
        <begin position="17"/>
        <end position="120"/>
    </location>
</feature>
<dbReference type="EMBL" id="CABFMQ020000001">
    <property type="protein sequence ID" value="VTZ48312.1"/>
    <property type="molecule type" value="Genomic_DNA"/>
</dbReference>
<dbReference type="InterPro" id="IPR018490">
    <property type="entry name" value="cNMP-bd_dom_sf"/>
</dbReference>
<dbReference type="PROSITE" id="PS50042">
    <property type="entry name" value="CNMP_BINDING_3"/>
    <property type="match status" value="1"/>
</dbReference>
<accession>A0A8B6M2C8</accession>
<dbReference type="SMART" id="SM00419">
    <property type="entry name" value="HTH_CRP"/>
    <property type="match status" value="1"/>
</dbReference>
<dbReference type="PROSITE" id="PS51063">
    <property type="entry name" value="HTH_CRP_2"/>
    <property type="match status" value="1"/>
</dbReference>
<organism evidence="6 7">
    <name type="scientific">Methylocella tundrae</name>
    <dbReference type="NCBI Taxonomy" id="227605"/>
    <lineage>
        <taxon>Bacteria</taxon>
        <taxon>Pseudomonadati</taxon>
        <taxon>Pseudomonadota</taxon>
        <taxon>Alphaproteobacteria</taxon>
        <taxon>Hyphomicrobiales</taxon>
        <taxon>Beijerinckiaceae</taxon>
        <taxon>Methylocella</taxon>
    </lineage>
</organism>
<keyword evidence="2" id="KW-0238">DNA-binding</keyword>